<comment type="caution">
    <text evidence="5">The sequence shown here is derived from an EMBL/GenBank/DDBJ whole genome shotgun (WGS) entry which is preliminary data.</text>
</comment>
<evidence type="ECO:0000256" key="2">
    <source>
        <dbReference type="ARBA" id="ARBA00022898"/>
    </source>
</evidence>
<dbReference type="PANTHER" id="PTHR43727">
    <property type="entry name" value="DIAMINOPIMELATE DECARBOXYLASE"/>
    <property type="match status" value="1"/>
</dbReference>
<dbReference type="PRINTS" id="PR01179">
    <property type="entry name" value="ODADCRBXLASE"/>
</dbReference>
<dbReference type="InterPro" id="IPR000183">
    <property type="entry name" value="Orn/DAP/Arg_de-COase"/>
</dbReference>
<dbReference type="SUPFAM" id="SSF50621">
    <property type="entry name" value="Alanine racemase C-terminal domain-like"/>
    <property type="match status" value="1"/>
</dbReference>
<reference evidence="5 6" key="1">
    <citation type="journal article" date="2019" name="Int. J. Syst. Evol. Microbiol.">
        <title>The Global Catalogue of Microorganisms (GCM) 10K type strain sequencing project: providing services to taxonomists for standard genome sequencing and annotation.</title>
        <authorList>
            <consortium name="The Broad Institute Genomics Platform"/>
            <consortium name="The Broad Institute Genome Sequencing Center for Infectious Disease"/>
            <person name="Wu L."/>
            <person name="Ma J."/>
        </authorList>
    </citation>
    <scope>NUCLEOTIDE SEQUENCE [LARGE SCALE GENOMIC DNA]</scope>
    <source>
        <strain evidence="5 6">JCM 15478</strain>
    </source>
</reference>
<dbReference type="Proteomes" id="UP001500016">
    <property type="component" value="Unassembled WGS sequence"/>
</dbReference>
<accession>A0ABN2W101</accession>
<dbReference type="Gene3D" id="3.20.20.10">
    <property type="entry name" value="Alanine racemase"/>
    <property type="match status" value="1"/>
</dbReference>
<evidence type="ECO:0000256" key="1">
    <source>
        <dbReference type="ARBA" id="ARBA00001933"/>
    </source>
</evidence>
<sequence length="526" mass="56601">MGVPPHTEPLYLEPMLASRLASLLRSGPFLHGLVRGLGSPLNLVLPEQIADNLARFRAVHRRHRLGGQVYFAHKASRSRALVRRLAATDAGIDVASAAEAQHALGAGFAPGRVLATGPKNPAFLWLAARSGTTVHIDGAAELDALAGLVRRYGLPRVRIVLRLSAFSPAPASPVTPAASGTAGAAGGGVRQLSRRSRFGTPVAELDPLLKTVERHADAVELTGVGYHLDTTSLAEKALALEGCVLALNECRGRGLTPRVIDIGGGFGVNYLAHAAQWERWTTELTQAVLGRREPLTWRRHGYGLRNEGGTLRGALALYPAHRPVAAERYLDALLAHPAPTLGRPLASLLLENLYDLCTEPGRALADQCGATLARVLEVRRTEDGEPLVRLEANADDIGLEEHGVHVDPVLVPRGRGHEGGPVGVHLAGNLCLEADLITRRKVFLPRPPRPGDLLAFANTAGYCMDFSADEAQQQPVARKVAVWQEPEEAADGHPQDGHPQDGHPQDGEAWRWTLDEEYWPIAERED</sequence>
<dbReference type="InterPro" id="IPR022644">
    <property type="entry name" value="De-COase2_N"/>
</dbReference>
<organism evidence="5 6">
    <name type="scientific">Streptomyces albiaxialis</name>
    <dbReference type="NCBI Taxonomy" id="329523"/>
    <lineage>
        <taxon>Bacteria</taxon>
        <taxon>Bacillati</taxon>
        <taxon>Actinomycetota</taxon>
        <taxon>Actinomycetes</taxon>
        <taxon>Kitasatosporales</taxon>
        <taxon>Streptomycetaceae</taxon>
        <taxon>Streptomyces</taxon>
    </lineage>
</organism>
<comment type="cofactor">
    <cofactor evidence="1">
        <name>pyridoxal 5'-phosphate</name>
        <dbReference type="ChEBI" id="CHEBI:597326"/>
    </cofactor>
</comment>
<dbReference type="EMBL" id="BAAAPE010000009">
    <property type="protein sequence ID" value="GAA2079234.1"/>
    <property type="molecule type" value="Genomic_DNA"/>
</dbReference>
<name>A0ABN2W101_9ACTN</name>
<proteinExistence type="predicted"/>
<dbReference type="Pfam" id="PF02784">
    <property type="entry name" value="Orn_Arg_deC_N"/>
    <property type="match status" value="1"/>
</dbReference>
<keyword evidence="2" id="KW-0663">Pyridoxal phosphate</keyword>
<feature type="compositionally biased region" description="Low complexity" evidence="3">
    <location>
        <begin position="170"/>
        <end position="182"/>
    </location>
</feature>
<feature type="compositionally biased region" description="Basic and acidic residues" evidence="3">
    <location>
        <begin position="490"/>
        <end position="509"/>
    </location>
</feature>
<dbReference type="SUPFAM" id="SSF51419">
    <property type="entry name" value="PLP-binding barrel"/>
    <property type="match status" value="1"/>
</dbReference>
<feature type="domain" description="Orn/DAP/Arg decarboxylase 2 N-terminal" evidence="4">
    <location>
        <begin position="64"/>
        <end position="283"/>
    </location>
</feature>
<feature type="region of interest" description="Disordered" evidence="3">
    <location>
        <begin position="483"/>
        <end position="526"/>
    </location>
</feature>
<dbReference type="PANTHER" id="PTHR43727:SF2">
    <property type="entry name" value="GROUP IV DECARBOXYLASE"/>
    <property type="match status" value="1"/>
</dbReference>
<evidence type="ECO:0000313" key="6">
    <source>
        <dbReference type="Proteomes" id="UP001500016"/>
    </source>
</evidence>
<dbReference type="InterPro" id="IPR009006">
    <property type="entry name" value="Ala_racemase/Decarboxylase_C"/>
</dbReference>
<keyword evidence="6" id="KW-1185">Reference proteome</keyword>
<protein>
    <submittedName>
        <fullName evidence="5">Y4yA family PLP-dependent enzyme</fullName>
    </submittedName>
</protein>
<dbReference type="InterPro" id="IPR029066">
    <property type="entry name" value="PLP-binding_barrel"/>
</dbReference>
<evidence type="ECO:0000256" key="3">
    <source>
        <dbReference type="SAM" id="MobiDB-lite"/>
    </source>
</evidence>
<evidence type="ECO:0000259" key="4">
    <source>
        <dbReference type="Pfam" id="PF02784"/>
    </source>
</evidence>
<evidence type="ECO:0000313" key="5">
    <source>
        <dbReference type="EMBL" id="GAA2079234.1"/>
    </source>
</evidence>
<dbReference type="Gene3D" id="2.40.37.10">
    <property type="entry name" value="Lyase, Ornithine Decarboxylase, Chain A, domain 1"/>
    <property type="match status" value="1"/>
</dbReference>
<dbReference type="RefSeq" id="WP_344529398.1">
    <property type="nucleotide sequence ID" value="NZ_BAAAPE010000009.1"/>
</dbReference>
<gene>
    <name evidence="5" type="ORF">GCM10009801_36640</name>
</gene>
<feature type="region of interest" description="Disordered" evidence="3">
    <location>
        <begin position="170"/>
        <end position="193"/>
    </location>
</feature>